<reference evidence="1" key="1">
    <citation type="submission" date="2021-06" db="EMBL/GenBank/DDBJ databases">
        <authorList>
            <person name="Kallberg Y."/>
            <person name="Tangrot J."/>
            <person name="Rosling A."/>
        </authorList>
    </citation>
    <scope>NUCLEOTIDE SEQUENCE</scope>
    <source>
        <strain evidence="1">MA461A</strain>
    </source>
</reference>
<keyword evidence="2" id="KW-1185">Reference proteome</keyword>
<name>A0ACA9PTA9_9GLOM</name>
<dbReference type="EMBL" id="CAJVQC010022187">
    <property type="protein sequence ID" value="CAG8716853.1"/>
    <property type="molecule type" value="Genomic_DNA"/>
</dbReference>
<sequence length="153" mass="17805">LMTNDDGPTDEYMTYEPVNASKSSNKTGKEKRNMSIVNDDIVMDRSYTSKGNNVKTNHDEYIVNKFKEIILIDEFENISLFVIHLTDVDEARHYYEFNSEKYYKQLEKIDKQISEILSILDRKGWLKNCLWVLTTNHGGVGTMHGKDSDLEQN</sequence>
<feature type="non-terminal residue" evidence="1">
    <location>
        <position position="1"/>
    </location>
</feature>
<organism evidence="1 2">
    <name type="scientific">Racocetra persica</name>
    <dbReference type="NCBI Taxonomy" id="160502"/>
    <lineage>
        <taxon>Eukaryota</taxon>
        <taxon>Fungi</taxon>
        <taxon>Fungi incertae sedis</taxon>
        <taxon>Mucoromycota</taxon>
        <taxon>Glomeromycotina</taxon>
        <taxon>Glomeromycetes</taxon>
        <taxon>Diversisporales</taxon>
        <taxon>Gigasporaceae</taxon>
        <taxon>Racocetra</taxon>
    </lineage>
</organism>
<proteinExistence type="predicted"/>
<protein>
    <submittedName>
        <fullName evidence="1">34545_t:CDS:1</fullName>
    </submittedName>
</protein>
<comment type="caution">
    <text evidence="1">The sequence shown here is derived from an EMBL/GenBank/DDBJ whole genome shotgun (WGS) entry which is preliminary data.</text>
</comment>
<dbReference type="Proteomes" id="UP000789920">
    <property type="component" value="Unassembled WGS sequence"/>
</dbReference>
<evidence type="ECO:0000313" key="1">
    <source>
        <dbReference type="EMBL" id="CAG8716853.1"/>
    </source>
</evidence>
<accession>A0ACA9PTA9</accession>
<gene>
    <name evidence="1" type="ORF">RPERSI_LOCUS10964</name>
</gene>
<evidence type="ECO:0000313" key="2">
    <source>
        <dbReference type="Proteomes" id="UP000789920"/>
    </source>
</evidence>
<feature type="non-terminal residue" evidence="1">
    <location>
        <position position="153"/>
    </location>
</feature>